<evidence type="ECO:0000313" key="2">
    <source>
        <dbReference type="EMBL" id="SFC14506.1"/>
    </source>
</evidence>
<keyword evidence="3" id="KW-1185">Reference proteome</keyword>
<sequence length="172" mass="18067">MLIRRENPGDEAAVAAVTTAAFAKPGSPLPAETTLLDELRKDEGWLPRLSLVATDSPGGDILGHVVCTRGRVGSTPVLGLGPLSVHPDHQLRGVGSALMHAVLGAADALDEPLAGLLGSPAFYRRFGFRPAADFGILAPDPAWGEFFQIRPLAACPAVLRGPFHYAAPFSRL</sequence>
<dbReference type="InterPro" id="IPR016181">
    <property type="entry name" value="Acyl_CoA_acyltransferase"/>
</dbReference>
<dbReference type="STRING" id="910347.SAMN05421773_102117"/>
<dbReference type="CDD" id="cd04301">
    <property type="entry name" value="NAT_SF"/>
    <property type="match status" value="1"/>
</dbReference>
<dbReference type="SUPFAM" id="SSF55729">
    <property type="entry name" value="Acyl-CoA N-acyltransferases (Nat)"/>
    <property type="match status" value="1"/>
</dbReference>
<name>A0A1I1GSN2_9ACTN</name>
<evidence type="ECO:0000313" key="3">
    <source>
        <dbReference type="Proteomes" id="UP000199207"/>
    </source>
</evidence>
<dbReference type="GO" id="GO:0016747">
    <property type="term" value="F:acyltransferase activity, transferring groups other than amino-acyl groups"/>
    <property type="evidence" value="ECO:0007669"/>
    <property type="project" value="InterPro"/>
</dbReference>
<reference evidence="2 3" key="1">
    <citation type="submission" date="2016-10" db="EMBL/GenBank/DDBJ databases">
        <authorList>
            <person name="de Groot N.N."/>
        </authorList>
    </citation>
    <scope>NUCLEOTIDE SEQUENCE [LARGE SCALE GENOMIC DNA]</scope>
    <source>
        <strain evidence="2 3">CGMCC 4.5739</strain>
    </source>
</reference>
<organism evidence="2 3">
    <name type="scientific">Streptomyces aidingensis</name>
    <dbReference type="NCBI Taxonomy" id="910347"/>
    <lineage>
        <taxon>Bacteria</taxon>
        <taxon>Bacillati</taxon>
        <taxon>Actinomycetota</taxon>
        <taxon>Actinomycetes</taxon>
        <taxon>Kitasatosporales</taxon>
        <taxon>Streptomycetaceae</taxon>
        <taxon>Streptomyces</taxon>
    </lineage>
</organism>
<dbReference type="AlphaFoldDB" id="A0A1I1GSN2"/>
<dbReference type="EMBL" id="FOLM01000002">
    <property type="protein sequence ID" value="SFC14506.1"/>
    <property type="molecule type" value="Genomic_DNA"/>
</dbReference>
<feature type="domain" description="N-acetyltransferase" evidence="1">
    <location>
        <begin position="1"/>
        <end position="150"/>
    </location>
</feature>
<dbReference type="PROSITE" id="PS51186">
    <property type="entry name" value="GNAT"/>
    <property type="match status" value="1"/>
</dbReference>
<accession>A0A1I1GSN2</accession>
<dbReference type="Proteomes" id="UP000199207">
    <property type="component" value="Unassembled WGS sequence"/>
</dbReference>
<keyword evidence="2" id="KW-0808">Transferase</keyword>
<dbReference type="Gene3D" id="3.40.630.30">
    <property type="match status" value="1"/>
</dbReference>
<evidence type="ECO:0000259" key="1">
    <source>
        <dbReference type="PROSITE" id="PS51186"/>
    </source>
</evidence>
<dbReference type="InterPro" id="IPR000182">
    <property type="entry name" value="GNAT_dom"/>
</dbReference>
<dbReference type="Pfam" id="PF13527">
    <property type="entry name" value="Acetyltransf_9"/>
    <property type="match status" value="1"/>
</dbReference>
<dbReference type="OrthoDB" id="9797178at2"/>
<dbReference type="RefSeq" id="WP_093837450.1">
    <property type="nucleotide sequence ID" value="NZ_FOLM01000002.1"/>
</dbReference>
<protein>
    <submittedName>
        <fullName evidence="2">Putative acetyltransferase</fullName>
    </submittedName>
</protein>
<gene>
    <name evidence="2" type="ORF">SAMN05421773_102117</name>
</gene>
<proteinExistence type="predicted"/>